<reference evidence="1" key="1">
    <citation type="submission" date="2016-10" db="EMBL/GenBank/DDBJ databases">
        <authorList>
            <person name="de Groot N.N."/>
        </authorList>
    </citation>
    <scope>NUCLEOTIDE SEQUENCE</scope>
</reference>
<organism evidence="1">
    <name type="scientific">hydrothermal vent metagenome</name>
    <dbReference type="NCBI Taxonomy" id="652676"/>
    <lineage>
        <taxon>unclassified sequences</taxon>
        <taxon>metagenomes</taxon>
        <taxon>ecological metagenomes</taxon>
    </lineage>
</organism>
<evidence type="ECO:0000313" key="1">
    <source>
        <dbReference type="EMBL" id="SFV66737.1"/>
    </source>
</evidence>
<proteinExistence type="predicted"/>
<dbReference type="AlphaFoldDB" id="A0A1W1CM05"/>
<name>A0A1W1CM05_9ZZZZ</name>
<protein>
    <submittedName>
        <fullName evidence="1">Uncharacterized protein</fullName>
    </submittedName>
</protein>
<sequence>MFKGLFTRVKSQKGMSGVLVAMLLVLLGVGIVAGFSTFITGKTATIQTAAGVAIDKATTNSTTK</sequence>
<dbReference type="EMBL" id="FPHF01000092">
    <property type="protein sequence ID" value="SFV66737.1"/>
    <property type="molecule type" value="Genomic_DNA"/>
</dbReference>
<accession>A0A1W1CM05</accession>
<gene>
    <name evidence="1" type="ORF">MNB_SM-4-1238</name>
</gene>